<evidence type="ECO:0000256" key="1">
    <source>
        <dbReference type="ARBA" id="ARBA00022614"/>
    </source>
</evidence>
<evidence type="ECO:0000256" key="4">
    <source>
        <dbReference type="SAM" id="MobiDB-lite"/>
    </source>
</evidence>
<accession>A0A915NA50</accession>
<dbReference type="Gene3D" id="3.80.10.10">
    <property type="entry name" value="Ribonuclease Inhibitor"/>
    <property type="match status" value="4"/>
</dbReference>
<dbReference type="InterPro" id="IPR003591">
    <property type="entry name" value="Leu-rich_rpt_typical-subtyp"/>
</dbReference>
<evidence type="ECO:0000313" key="7">
    <source>
        <dbReference type="Proteomes" id="UP000887560"/>
    </source>
</evidence>
<feature type="region of interest" description="Disordered" evidence="4">
    <location>
        <begin position="648"/>
        <end position="672"/>
    </location>
</feature>
<feature type="compositionally biased region" description="Low complexity" evidence="4">
    <location>
        <begin position="654"/>
        <end position="669"/>
    </location>
</feature>
<organism evidence="7 8">
    <name type="scientific">Meloidogyne floridensis</name>
    <dbReference type="NCBI Taxonomy" id="298350"/>
    <lineage>
        <taxon>Eukaryota</taxon>
        <taxon>Metazoa</taxon>
        <taxon>Ecdysozoa</taxon>
        <taxon>Nematoda</taxon>
        <taxon>Chromadorea</taxon>
        <taxon>Rhabditida</taxon>
        <taxon>Tylenchina</taxon>
        <taxon>Tylenchomorpha</taxon>
        <taxon>Tylenchoidea</taxon>
        <taxon>Meloidogynidae</taxon>
        <taxon>Meloidogyninae</taxon>
        <taxon>Meloidogyne</taxon>
    </lineage>
</organism>
<keyword evidence="5" id="KW-0812">Transmembrane</keyword>
<evidence type="ECO:0000256" key="5">
    <source>
        <dbReference type="SAM" id="Phobius"/>
    </source>
</evidence>
<dbReference type="PANTHER" id="PTHR24373:SF370">
    <property type="entry name" value="FISH-LIPS, ISOFORM E"/>
    <property type="match status" value="1"/>
</dbReference>
<reference evidence="8" key="1">
    <citation type="submission" date="2022-11" db="UniProtKB">
        <authorList>
            <consortium name="WormBaseParasite"/>
        </authorList>
    </citation>
    <scope>IDENTIFICATION</scope>
</reference>
<evidence type="ECO:0000256" key="6">
    <source>
        <dbReference type="SAM" id="SignalP"/>
    </source>
</evidence>
<feature type="signal peptide" evidence="6">
    <location>
        <begin position="1"/>
        <end position="27"/>
    </location>
</feature>
<dbReference type="Proteomes" id="UP000887560">
    <property type="component" value="Unplaced"/>
</dbReference>
<sequence length="757" mass="86412">MLFLSKFFQKTTKIAFTFYLLATFSNAFCPPGCECNDDLLTVFCDFSGINAVPILLNPMLKSLTINNSNGLKLDTFSIALYQELEHLDISDSQINLIPPGFISQMSKLKYLSLRGNRLKLIDDQMFGNGQNIREKSKQTLEPFRKVMLMLSGGKHLDLSNNQIERISPNSFQLLSSLLSLNISFNQLHFLSEKTFLGLNKLKILDLTRNRISKLEKIKIKKEGINFEKSLFEGIEHLEELKLTGNLLAELPPNLFHSVPSLIKLDLGSNLISYISSDAFNGLKELRELRLEKNLLSSFVSESNNNKIPTETEIKNLFPQKLEFLDLSGNSWMKIPPLNISTLKILKIEEMVQLNEIQENSFTLLPNLESLSLANSIFFSKIDQKAFGNFLENKLETNIKYLDLSNCQLSNLSVLLLDWKKIKVLKLEGNRWNCDCQLISFLPQILQKIKLNGDNFVEKVLCKEPNEYINIPLIEFNYKKMNECENIKIISSPFLENEKEENLKIFKNNFITTIISGLSLLMFTSIILLLYCFCCTTKVNNSRRTSIISDNNDCCCCYSQKNQKINTKQNQHNNSLLFPKLIIGTQQQQPYLYSTGSTYIESLIYEKGKEKGIKSLHCPFYGCANCPKVLLNSSTDYQKRESLLNLKVSNEHQQHQSSNSNENSSSSSSSTGEDYYSSIVQLDNFEENDETQKFHLNPPKSPPPPPPPNFTIAIPEFPTAAPPYQLRHSNSMQYTTTNINRPINGFNNECGIRRDNLF</sequence>
<feature type="compositionally biased region" description="Pro residues" evidence="4">
    <location>
        <begin position="698"/>
        <end position="708"/>
    </location>
</feature>
<keyword evidence="2 6" id="KW-0732">Signal</keyword>
<dbReference type="SMART" id="SM00369">
    <property type="entry name" value="LRR_TYP"/>
    <property type="match status" value="8"/>
</dbReference>
<proteinExistence type="predicted"/>
<keyword evidence="7" id="KW-1185">Reference proteome</keyword>
<name>A0A915NA50_9BILA</name>
<dbReference type="GO" id="GO:0031012">
    <property type="term" value="C:extracellular matrix"/>
    <property type="evidence" value="ECO:0007669"/>
    <property type="project" value="TreeGrafter"/>
</dbReference>
<evidence type="ECO:0000256" key="2">
    <source>
        <dbReference type="ARBA" id="ARBA00022729"/>
    </source>
</evidence>
<keyword evidence="5" id="KW-0472">Membrane</keyword>
<dbReference type="AlphaFoldDB" id="A0A915NA50"/>
<dbReference type="GO" id="GO:0005615">
    <property type="term" value="C:extracellular space"/>
    <property type="evidence" value="ECO:0007669"/>
    <property type="project" value="TreeGrafter"/>
</dbReference>
<dbReference type="InterPro" id="IPR032675">
    <property type="entry name" value="LRR_dom_sf"/>
</dbReference>
<evidence type="ECO:0000313" key="8">
    <source>
        <dbReference type="WBParaSite" id="scf7180000416066.g8"/>
    </source>
</evidence>
<evidence type="ECO:0000256" key="3">
    <source>
        <dbReference type="ARBA" id="ARBA00022737"/>
    </source>
</evidence>
<dbReference type="PROSITE" id="PS51450">
    <property type="entry name" value="LRR"/>
    <property type="match status" value="3"/>
</dbReference>
<dbReference type="PANTHER" id="PTHR24373">
    <property type="entry name" value="SLIT RELATED LEUCINE-RICH REPEAT NEURONAL PROTEIN"/>
    <property type="match status" value="1"/>
</dbReference>
<dbReference type="InterPro" id="IPR001611">
    <property type="entry name" value="Leu-rich_rpt"/>
</dbReference>
<feature type="chain" id="PRO_5037365709" evidence="6">
    <location>
        <begin position="28"/>
        <end position="757"/>
    </location>
</feature>
<dbReference type="InterPro" id="IPR050328">
    <property type="entry name" value="Dev_Immune_Receptor"/>
</dbReference>
<dbReference type="WBParaSite" id="scf7180000416066.g8">
    <property type="protein sequence ID" value="scf7180000416066.g8"/>
    <property type="gene ID" value="scf7180000416066.g8"/>
</dbReference>
<keyword evidence="1" id="KW-0433">Leucine-rich repeat</keyword>
<feature type="transmembrane region" description="Helical" evidence="5">
    <location>
        <begin position="509"/>
        <end position="533"/>
    </location>
</feature>
<keyword evidence="3" id="KW-0677">Repeat</keyword>
<keyword evidence="5" id="KW-1133">Transmembrane helix</keyword>
<dbReference type="SUPFAM" id="SSF52058">
    <property type="entry name" value="L domain-like"/>
    <property type="match status" value="1"/>
</dbReference>
<feature type="region of interest" description="Disordered" evidence="4">
    <location>
        <begin position="688"/>
        <end position="713"/>
    </location>
</feature>
<protein>
    <submittedName>
        <fullName evidence="8">Uncharacterized protein</fullName>
    </submittedName>
</protein>
<dbReference type="SMART" id="SM00365">
    <property type="entry name" value="LRR_SD22"/>
    <property type="match status" value="5"/>
</dbReference>
<dbReference type="Pfam" id="PF13855">
    <property type="entry name" value="LRR_8"/>
    <property type="match status" value="3"/>
</dbReference>